<reference evidence="2 3" key="1">
    <citation type="submission" date="2020-08" db="EMBL/GenBank/DDBJ databases">
        <title>Genomic Encyclopedia of Type Strains, Phase IV (KMG-V): Genome sequencing to study the core and pangenomes of soil and plant-associated prokaryotes.</title>
        <authorList>
            <person name="Whitman W."/>
        </authorList>
    </citation>
    <scope>NUCLEOTIDE SEQUENCE [LARGE SCALE GENOMIC DNA]</scope>
    <source>
        <strain evidence="2 3">X5P2</strain>
    </source>
</reference>
<feature type="compositionally biased region" description="Polar residues" evidence="1">
    <location>
        <begin position="67"/>
        <end position="79"/>
    </location>
</feature>
<proteinExistence type="predicted"/>
<dbReference type="RefSeq" id="WP_183979270.1">
    <property type="nucleotide sequence ID" value="NZ_JACHEB010000009.1"/>
</dbReference>
<dbReference type="Proteomes" id="UP000535182">
    <property type="component" value="Unassembled WGS sequence"/>
</dbReference>
<protein>
    <submittedName>
        <fullName evidence="2">Uncharacterized protein</fullName>
    </submittedName>
</protein>
<evidence type="ECO:0000313" key="3">
    <source>
        <dbReference type="Proteomes" id="UP000535182"/>
    </source>
</evidence>
<sequence>MHTFSLHLRHESPDGPWIASCPVQADLEGFSGLTRSFASEGAMAIALEAAGVKIDRSREALDEVHNGQASSLEISQNEAQKLGILHTDSPE</sequence>
<dbReference type="AlphaFoldDB" id="A0A9X0QGS4"/>
<evidence type="ECO:0000313" key="2">
    <source>
        <dbReference type="EMBL" id="MBB5330122.1"/>
    </source>
</evidence>
<gene>
    <name evidence="2" type="ORF">HDF14_003755</name>
</gene>
<accession>A0A9X0QGS4</accession>
<dbReference type="EMBL" id="JACHEB010000009">
    <property type="protein sequence ID" value="MBB5330122.1"/>
    <property type="molecule type" value="Genomic_DNA"/>
</dbReference>
<comment type="caution">
    <text evidence="2">The sequence shown here is derived from an EMBL/GenBank/DDBJ whole genome shotgun (WGS) entry which is preliminary data.</text>
</comment>
<evidence type="ECO:0000256" key="1">
    <source>
        <dbReference type="SAM" id="MobiDB-lite"/>
    </source>
</evidence>
<keyword evidence="3" id="KW-1185">Reference proteome</keyword>
<organism evidence="2 3">
    <name type="scientific">Tunturiibacter gelidiferens</name>
    <dbReference type="NCBI Taxonomy" id="3069689"/>
    <lineage>
        <taxon>Bacteria</taxon>
        <taxon>Pseudomonadati</taxon>
        <taxon>Acidobacteriota</taxon>
        <taxon>Terriglobia</taxon>
        <taxon>Terriglobales</taxon>
        <taxon>Acidobacteriaceae</taxon>
        <taxon>Tunturiibacter</taxon>
    </lineage>
</organism>
<feature type="region of interest" description="Disordered" evidence="1">
    <location>
        <begin position="67"/>
        <end position="91"/>
    </location>
</feature>
<name>A0A9X0QGS4_9BACT</name>